<sequence>MASQLDKSKKQRHLVNLPRLAGEPNPSEESAQWSSENGVSGNDHSPVDSVLACEDQQANKPSQRPSKATQEAFRSDLDGLANQAYRSLNLAQPKSPRKQRARAVDESHNVVDVPMSKYHLDRPSESPSRDMPASPSRHCPKEWPLPARHDSLAWDGKQQSCGMKVEVEGSDDVIPVLKRKDSGAQFIQLNEESLPAPEEAAPPEQPAHLDEVYYRAVLQACKLGRSRTRAGSQPMKPASPWARPGCPPDPLYHPAIASGLGTDLAAAQSQPMTPEIAVQSSQLSLAKGSDEEGVPEYIKQLEAHGLIAKKDMKNWNVRQKSGGTPKSQSKSNRNGKCAGHGLRGLLKKPQAASVRSLSLT</sequence>
<comment type="caution">
    <text evidence="2">The sequence shown here is derived from an EMBL/GenBank/DDBJ whole genome shotgun (WGS) entry which is preliminary data.</text>
</comment>
<feature type="compositionally biased region" description="Basic and acidic residues" evidence="1">
    <location>
        <begin position="118"/>
        <end position="128"/>
    </location>
</feature>
<name>A0A9W7SK19_9PEZI</name>
<accession>A0A9W7SK19</accession>
<evidence type="ECO:0000313" key="3">
    <source>
        <dbReference type="Proteomes" id="UP001138500"/>
    </source>
</evidence>
<proteinExistence type="predicted"/>
<dbReference type="AlphaFoldDB" id="A0A9W7SK19"/>
<feature type="region of interest" description="Disordered" evidence="1">
    <location>
        <begin position="314"/>
        <end position="360"/>
    </location>
</feature>
<feature type="region of interest" description="Disordered" evidence="1">
    <location>
        <begin position="1"/>
        <end position="144"/>
    </location>
</feature>
<organism evidence="2 3">
    <name type="scientific">Teratosphaeria destructans</name>
    <dbReference type="NCBI Taxonomy" id="418781"/>
    <lineage>
        <taxon>Eukaryota</taxon>
        <taxon>Fungi</taxon>
        <taxon>Dikarya</taxon>
        <taxon>Ascomycota</taxon>
        <taxon>Pezizomycotina</taxon>
        <taxon>Dothideomycetes</taxon>
        <taxon>Dothideomycetidae</taxon>
        <taxon>Mycosphaerellales</taxon>
        <taxon>Teratosphaeriaceae</taxon>
        <taxon>Teratosphaeria</taxon>
    </lineage>
</organism>
<reference evidence="2 3" key="2">
    <citation type="journal article" date="2021" name="Curr. Genet.">
        <title>Genetic response to nitrogen starvation in the aggressive Eucalyptus foliar pathogen Teratosphaeria destructans.</title>
        <authorList>
            <person name="Havenga M."/>
            <person name="Wingfield B.D."/>
            <person name="Wingfield M.J."/>
            <person name="Dreyer L.L."/>
            <person name="Roets F."/>
            <person name="Aylward J."/>
        </authorList>
    </citation>
    <scope>NUCLEOTIDE SEQUENCE [LARGE SCALE GENOMIC DNA]</scope>
    <source>
        <strain evidence="2">CMW44962</strain>
    </source>
</reference>
<dbReference type="EMBL" id="RIBY02002422">
    <property type="protein sequence ID" value="KAH9815751.1"/>
    <property type="molecule type" value="Genomic_DNA"/>
</dbReference>
<evidence type="ECO:0000256" key="1">
    <source>
        <dbReference type="SAM" id="MobiDB-lite"/>
    </source>
</evidence>
<feature type="compositionally biased region" description="Polar residues" evidence="1">
    <location>
        <begin position="27"/>
        <end position="43"/>
    </location>
</feature>
<gene>
    <name evidence="2" type="ORF">Tdes44962_MAKER00999</name>
</gene>
<dbReference type="Proteomes" id="UP001138500">
    <property type="component" value="Unassembled WGS sequence"/>
</dbReference>
<protein>
    <submittedName>
        <fullName evidence="2">Uncharacterized protein</fullName>
    </submittedName>
</protein>
<dbReference type="OrthoDB" id="10360910at2759"/>
<feature type="compositionally biased region" description="Polar residues" evidence="1">
    <location>
        <begin position="56"/>
        <end position="69"/>
    </location>
</feature>
<keyword evidence="3" id="KW-1185">Reference proteome</keyword>
<reference evidence="2 3" key="1">
    <citation type="journal article" date="2018" name="IMA Fungus">
        <title>IMA Genome-F 10: Nine draft genome sequences of Claviceps purpurea s.lat., including C. arundinis, C. humidiphila, and C. cf. spartinae, pseudomolecules for the pitch canker pathogen Fusarium circinatum, draft genome of Davidsoniella eucalypti, Grosmannia galeiformis, Quambalaria eucalypti, and Teratosphaeria destructans.</title>
        <authorList>
            <person name="Wingfield B.D."/>
            <person name="Liu M."/>
            <person name="Nguyen H.D."/>
            <person name="Lane F.A."/>
            <person name="Morgan S.W."/>
            <person name="De Vos L."/>
            <person name="Wilken P.M."/>
            <person name="Duong T.A."/>
            <person name="Aylward J."/>
            <person name="Coetzee M.P."/>
            <person name="Dadej K."/>
            <person name="De Beer Z.W."/>
            <person name="Findlay W."/>
            <person name="Havenga M."/>
            <person name="Kolarik M."/>
            <person name="Menzies J.G."/>
            <person name="Naidoo K."/>
            <person name="Pochopski O."/>
            <person name="Shoukouhi P."/>
            <person name="Santana Q.C."/>
            <person name="Seifert K.A."/>
            <person name="Soal N."/>
            <person name="Steenkamp E.T."/>
            <person name="Tatham C.T."/>
            <person name="van der Nest M.A."/>
            <person name="Wingfield M.J."/>
        </authorList>
    </citation>
    <scope>NUCLEOTIDE SEQUENCE [LARGE SCALE GENOMIC DNA]</scope>
    <source>
        <strain evidence="2">CMW44962</strain>
    </source>
</reference>
<feature type="compositionally biased region" description="Polar residues" evidence="1">
    <location>
        <begin position="316"/>
        <end position="334"/>
    </location>
</feature>
<evidence type="ECO:0000313" key="2">
    <source>
        <dbReference type="EMBL" id="KAH9815751.1"/>
    </source>
</evidence>